<reference evidence="2" key="1">
    <citation type="submission" date="2024-08" db="EMBL/GenBank/DDBJ databases">
        <title>Phylogenomic analyses of a clade within the roseobacter group suggest taxonomic reassignments of species of the genera Aestuariivita, Citreicella, Loktanella, Nautella, Pelagibaca, Ruegeria, Thalassobius, Thiobacimonas and Tropicibacter, and the proposal o.</title>
        <authorList>
            <person name="Jeon C.O."/>
        </authorList>
    </citation>
    <scope>NUCLEOTIDE SEQUENCE</scope>
    <source>
        <strain evidence="2">SS1-5</strain>
    </source>
</reference>
<name>A0AAN0ME06_9RHOB</name>
<dbReference type="PANTHER" id="PTHR33164">
    <property type="entry name" value="TRANSCRIPTIONAL REGULATOR, MARR FAMILY"/>
    <property type="match status" value="1"/>
</dbReference>
<proteinExistence type="predicted"/>
<dbReference type="InterPro" id="IPR036388">
    <property type="entry name" value="WH-like_DNA-bd_sf"/>
</dbReference>
<protein>
    <submittedName>
        <fullName evidence="2">MarR family winged helix-turn-helix transcriptional regulator</fullName>
    </submittedName>
</protein>
<dbReference type="PROSITE" id="PS50995">
    <property type="entry name" value="HTH_MARR_2"/>
    <property type="match status" value="1"/>
</dbReference>
<evidence type="ECO:0000313" key="3">
    <source>
        <dbReference type="Proteomes" id="UP001470809"/>
    </source>
</evidence>
<dbReference type="InterPro" id="IPR011991">
    <property type="entry name" value="ArsR-like_HTH"/>
</dbReference>
<dbReference type="AlphaFoldDB" id="A0AAN0ME06"/>
<dbReference type="GO" id="GO:0006950">
    <property type="term" value="P:response to stress"/>
    <property type="evidence" value="ECO:0007669"/>
    <property type="project" value="TreeGrafter"/>
</dbReference>
<dbReference type="Proteomes" id="UP001470809">
    <property type="component" value="Chromosome"/>
</dbReference>
<dbReference type="PANTHER" id="PTHR33164:SF89">
    <property type="entry name" value="MARR FAMILY REGULATORY PROTEIN"/>
    <property type="match status" value="1"/>
</dbReference>
<dbReference type="InterPro" id="IPR039422">
    <property type="entry name" value="MarR/SlyA-like"/>
</dbReference>
<dbReference type="CDD" id="cd00090">
    <property type="entry name" value="HTH_ARSR"/>
    <property type="match status" value="1"/>
</dbReference>
<dbReference type="PRINTS" id="PR00598">
    <property type="entry name" value="HTHMARR"/>
</dbReference>
<dbReference type="GO" id="GO:0003700">
    <property type="term" value="F:DNA-binding transcription factor activity"/>
    <property type="evidence" value="ECO:0007669"/>
    <property type="project" value="InterPro"/>
</dbReference>
<dbReference type="EMBL" id="CP151767">
    <property type="protein sequence ID" value="WZU67807.1"/>
    <property type="molecule type" value="Genomic_DNA"/>
</dbReference>
<gene>
    <name evidence="2" type="ORF">AABB31_02260</name>
</gene>
<evidence type="ECO:0000313" key="2">
    <source>
        <dbReference type="EMBL" id="WZU67807.1"/>
    </source>
</evidence>
<keyword evidence="3" id="KW-1185">Reference proteome</keyword>
<dbReference type="InterPro" id="IPR000835">
    <property type="entry name" value="HTH_MarR-typ"/>
</dbReference>
<dbReference type="RefSeq" id="WP_342077106.1">
    <property type="nucleotide sequence ID" value="NZ_CP151767.2"/>
</dbReference>
<evidence type="ECO:0000259" key="1">
    <source>
        <dbReference type="PROSITE" id="PS50995"/>
    </source>
</evidence>
<dbReference type="SMART" id="SM00347">
    <property type="entry name" value="HTH_MARR"/>
    <property type="match status" value="1"/>
</dbReference>
<dbReference type="KEGG" id="yrh:AABB31_02260"/>
<feature type="domain" description="HTH marR-type" evidence="1">
    <location>
        <begin position="6"/>
        <end position="141"/>
    </location>
</feature>
<dbReference type="InterPro" id="IPR036390">
    <property type="entry name" value="WH_DNA-bd_sf"/>
</dbReference>
<organism evidence="2 3">
    <name type="scientific">Yoonia rhodophyticola</name>
    <dbReference type="NCBI Taxonomy" id="3137370"/>
    <lineage>
        <taxon>Bacteria</taxon>
        <taxon>Pseudomonadati</taxon>
        <taxon>Pseudomonadota</taxon>
        <taxon>Alphaproteobacteria</taxon>
        <taxon>Rhodobacterales</taxon>
        <taxon>Paracoccaceae</taxon>
        <taxon>Yoonia</taxon>
    </lineage>
</organism>
<sequence>MSDDRTKELGLYLNLIIRALLVAGKQGAPAEGLIPFNPLYFNMLRILQAEGRCRPSHLAEVLSVPRTTISTAVTSLVKRGIIQSEKDKDDGRAVVLSLTEQGSEVIAAIIRQDLRNAGAMLSALDDTEQKALLSALAKVSKHLSGPKAGG</sequence>
<dbReference type="SUPFAM" id="SSF46785">
    <property type="entry name" value="Winged helix' DNA-binding domain"/>
    <property type="match status" value="1"/>
</dbReference>
<dbReference type="Gene3D" id="1.10.10.10">
    <property type="entry name" value="Winged helix-like DNA-binding domain superfamily/Winged helix DNA-binding domain"/>
    <property type="match status" value="1"/>
</dbReference>
<accession>A0AAN0ME06</accession>
<dbReference type="Pfam" id="PF01047">
    <property type="entry name" value="MarR"/>
    <property type="match status" value="1"/>
</dbReference>